<keyword evidence="3" id="KW-0863">Zinc-finger</keyword>
<dbReference type="GO" id="GO:0005634">
    <property type="term" value="C:nucleus"/>
    <property type="evidence" value="ECO:0007669"/>
    <property type="project" value="UniProtKB-SubCell"/>
</dbReference>
<proteinExistence type="predicted"/>
<evidence type="ECO:0000256" key="6">
    <source>
        <dbReference type="SAM" id="MobiDB-lite"/>
    </source>
</evidence>
<comment type="caution">
    <text evidence="8">The sequence shown here is derived from an EMBL/GenBank/DDBJ whole genome shotgun (WGS) entry which is preliminary data.</text>
</comment>
<evidence type="ECO:0000259" key="7">
    <source>
        <dbReference type="Pfam" id="PF13843"/>
    </source>
</evidence>
<evidence type="ECO:0000313" key="9">
    <source>
        <dbReference type="Proteomes" id="UP000593570"/>
    </source>
</evidence>
<evidence type="ECO:0000256" key="4">
    <source>
        <dbReference type="ARBA" id="ARBA00022833"/>
    </source>
</evidence>
<gene>
    <name evidence="8" type="ORF">HZS61_002268</name>
</gene>
<feature type="compositionally biased region" description="Polar residues" evidence="6">
    <location>
        <begin position="857"/>
        <end position="877"/>
    </location>
</feature>
<dbReference type="GO" id="GO:0008270">
    <property type="term" value="F:zinc ion binding"/>
    <property type="evidence" value="ECO:0007669"/>
    <property type="project" value="UniProtKB-KW"/>
</dbReference>
<evidence type="ECO:0000256" key="2">
    <source>
        <dbReference type="ARBA" id="ARBA00022723"/>
    </source>
</evidence>
<dbReference type="SUPFAM" id="SSF53098">
    <property type="entry name" value="Ribonuclease H-like"/>
    <property type="match status" value="1"/>
</dbReference>
<evidence type="ECO:0000256" key="3">
    <source>
        <dbReference type="ARBA" id="ARBA00022771"/>
    </source>
</evidence>
<evidence type="ECO:0000313" key="8">
    <source>
        <dbReference type="EMBL" id="KAF6518190.1"/>
    </source>
</evidence>
<name>A0A8H6GJ19_FUSOX</name>
<dbReference type="InterPro" id="IPR052035">
    <property type="entry name" value="ZnF_BED_domain_contain"/>
</dbReference>
<keyword evidence="2" id="KW-0479">Metal-binding</keyword>
<evidence type="ECO:0000256" key="5">
    <source>
        <dbReference type="ARBA" id="ARBA00023242"/>
    </source>
</evidence>
<accession>A0A8H6GJ19</accession>
<dbReference type="Pfam" id="PF13843">
    <property type="entry name" value="DDE_Tnp_1_7"/>
    <property type="match status" value="2"/>
</dbReference>
<dbReference type="PANTHER" id="PTHR46481">
    <property type="entry name" value="ZINC FINGER BED DOMAIN-CONTAINING PROTEIN 4"/>
    <property type="match status" value="1"/>
</dbReference>
<keyword evidence="5" id="KW-0539">Nucleus</keyword>
<protein>
    <recommendedName>
        <fullName evidence="7">PiggyBac transposable element-derived protein domain-containing protein</fullName>
    </recommendedName>
</protein>
<sequence length="877" mass="99565">MTYDRFQLLHRHLRLFDHTKFTDDDDFPIVFQCVERWSQHIQLATTELCEPGSHLTVDEGMIRYTGRNKQVTYVPNKPIDTGLKVWIVAQLGLFMRWIWHQPGAKYGPVGVSAKKPASQKGRRKGKGRGSRRRTSYKADEDDEIKEVIHVITEAGNKMMALNSTQSVVIALINLLPELTYHVFVDNLFSSPDLFRSLRQHGHGATGTARPNCGIYKGLADAKKADKAGKSGFQFNEIKVIPTTDNQINQFKYNVCISDISEWRAATLDMPDYLSASKKRPASSSLVHPRAKMARIRELSVGYIIDSNLPFSTFESTYLQELFRQLDSDLYAQIPWGRTSAKKELEDILSLKKAAVREELDEAVTQIHISFDLWTSPNRLAFISIFGHFIDQSNSHQSRLLAFRRQIGSHAGENIAYTVRNVVRDWGIDRKIGVSICDNAASNDVCLRNFYTNLDASITRADAEARRMRCFGHILNLVAQAFLYGDDAASFELQSEAYGMLERVEEDLEHWRAKGPVGKLHNIVKFIRASPQRTEAFKAHAREQEEADIYKLAEESTAELEVIQNNATRWNSTYMMIERALIKQSELNSFIQDLGLEADASKRVPAADILTSDDWKVLREVSHILEPIYNMTMRTQGWGTSGGHGRLWEVMTGMEYILEHLEDWKLLYEDETANHATEERRRAQGEGLESVADTKSMSARPSVVGQTRERPLRQSRLPSRLQGFEITPLHRRRETVLSACPPTSPLFNEGALPVHSRGDYLQDDARSVSNIASMEGQERASIRASINAAWIKLNEYYTLLGRSPLFAASIVLNPDLGLRWLETNWTSPEQLQWLRDAKDGIKAYFERWYSKNDDDASESISATSSLTPRPEQSSIAGR</sequence>
<evidence type="ECO:0000256" key="1">
    <source>
        <dbReference type="ARBA" id="ARBA00004123"/>
    </source>
</evidence>
<dbReference type="InterPro" id="IPR012337">
    <property type="entry name" value="RNaseH-like_sf"/>
</dbReference>
<dbReference type="AlphaFoldDB" id="A0A8H6GJ19"/>
<comment type="subcellular location">
    <subcellularLocation>
        <location evidence="1">Nucleus</location>
    </subcellularLocation>
</comment>
<feature type="region of interest" description="Disordered" evidence="6">
    <location>
        <begin position="110"/>
        <end position="138"/>
    </location>
</feature>
<dbReference type="InterPro" id="IPR029526">
    <property type="entry name" value="PGBD"/>
</dbReference>
<feature type="domain" description="PiggyBac transposable element-derived protein" evidence="7">
    <location>
        <begin position="160"/>
        <end position="211"/>
    </location>
</feature>
<reference evidence="8 9" key="1">
    <citation type="journal article" date="2020" name="bioRxiv">
        <title>A chromosome-scale genome assembly for the Fusarium oxysporum strain Fo5176 to establish a model Arabidopsis-fungal pathosystem.</title>
        <authorList>
            <person name="Fokkens L."/>
            <person name="Guo L."/>
            <person name="Dora S."/>
            <person name="Wang B."/>
            <person name="Ye K."/>
            <person name="Sanchez-Rodriguez C."/>
            <person name="Croll D."/>
        </authorList>
    </citation>
    <scope>NUCLEOTIDE SEQUENCE [LARGE SCALE GENOMIC DNA]</scope>
    <source>
        <strain evidence="8 9">Fo5176</strain>
    </source>
</reference>
<dbReference type="EMBL" id="JACDXP010000010">
    <property type="protein sequence ID" value="KAF6518190.1"/>
    <property type="molecule type" value="Genomic_DNA"/>
</dbReference>
<feature type="domain" description="PiggyBac transposable element-derived protein" evidence="7">
    <location>
        <begin position="1"/>
        <end position="90"/>
    </location>
</feature>
<feature type="compositionally biased region" description="Basic residues" evidence="6">
    <location>
        <begin position="120"/>
        <end position="135"/>
    </location>
</feature>
<organism evidence="8 9">
    <name type="scientific">Fusarium oxysporum f. sp. conglutinans</name>
    <dbReference type="NCBI Taxonomy" id="100902"/>
    <lineage>
        <taxon>Eukaryota</taxon>
        <taxon>Fungi</taxon>
        <taxon>Dikarya</taxon>
        <taxon>Ascomycota</taxon>
        <taxon>Pezizomycotina</taxon>
        <taxon>Sordariomycetes</taxon>
        <taxon>Hypocreomycetidae</taxon>
        <taxon>Hypocreales</taxon>
        <taxon>Nectriaceae</taxon>
        <taxon>Fusarium</taxon>
        <taxon>Fusarium oxysporum species complex</taxon>
    </lineage>
</organism>
<keyword evidence="4" id="KW-0862">Zinc</keyword>
<feature type="region of interest" description="Disordered" evidence="6">
    <location>
        <begin position="851"/>
        <end position="877"/>
    </location>
</feature>
<feature type="region of interest" description="Disordered" evidence="6">
    <location>
        <begin position="676"/>
        <end position="710"/>
    </location>
</feature>
<dbReference type="Proteomes" id="UP000593570">
    <property type="component" value="Unassembled WGS sequence"/>
</dbReference>
<dbReference type="PANTHER" id="PTHR46481:SF10">
    <property type="entry name" value="ZINC FINGER BED DOMAIN-CONTAINING PROTEIN 39"/>
    <property type="match status" value="1"/>
</dbReference>